<evidence type="ECO:0000256" key="1">
    <source>
        <dbReference type="ARBA" id="ARBA00022649"/>
    </source>
</evidence>
<comment type="similarity">
    <text evidence="2">Belongs to the TacA antitoxin family.</text>
</comment>
<dbReference type="PANTHER" id="PTHR35401:SF2">
    <property type="entry name" value="ABC-TYPE TRANSPORT SYSTEM"/>
    <property type="match status" value="1"/>
</dbReference>
<protein>
    <submittedName>
        <fullName evidence="4">DUF1778 domain-containing protein</fullName>
    </submittedName>
</protein>
<dbReference type="KEGG" id="hpak:JT17_09460"/>
<evidence type="ECO:0000256" key="2">
    <source>
        <dbReference type="ARBA" id="ARBA00049988"/>
    </source>
</evidence>
<dbReference type="GO" id="GO:0006355">
    <property type="term" value="P:regulation of DNA-templated transcription"/>
    <property type="evidence" value="ECO:0007669"/>
    <property type="project" value="InterPro"/>
</dbReference>
<dbReference type="OrthoDB" id="5689325at2"/>
<sequence>MTTMATSRLAARVKPDTYALIKRAAEIEGITLTDFMITNLQAAARKVIADSEIIHLSLEDQHRLADALLEPHQPNENMLKAMQDYQAIFGKK</sequence>
<dbReference type="Proteomes" id="UP000662736">
    <property type="component" value="Chromosome"/>
</dbReference>
<dbReference type="AlphaFoldDB" id="A0A084F0C6"/>
<dbReference type="Proteomes" id="UP000509790">
    <property type="component" value="Chromosome"/>
</dbReference>
<dbReference type="InterPro" id="IPR014795">
    <property type="entry name" value="TacA_1-like"/>
</dbReference>
<evidence type="ECO:0000313" key="5">
    <source>
        <dbReference type="Proteomes" id="UP000509790"/>
    </source>
</evidence>
<dbReference type="PANTHER" id="PTHR35401">
    <property type="entry name" value="COPG FAMILY HELIX-TURN-HELIX PROTEIN-RELATED-RELATED"/>
    <property type="match status" value="1"/>
</dbReference>
<dbReference type="Pfam" id="PF08681">
    <property type="entry name" value="TacA1"/>
    <property type="match status" value="1"/>
</dbReference>
<dbReference type="InterPro" id="IPR010985">
    <property type="entry name" value="Ribbon_hlx_hlx"/>
</dbReference>
<keyword evidence="1" id="KW-1277">Toxin-antitoxin system</keyword>
<organism evidence="4 6">
    <name type="scientific">Glaesserella parasuis</name>
    <name type="common">Haemophilus parasuis</name>
    <dbReference type="NCBI Taxonomy" id="738"/>
    <lineage>
        <taxon>Bacteria</taxon>
        <taxon>Pseudomonadati</taxon>
        <taxon>Pseudomonadota</taxon>
        <taxon>Gammaproteobacteria</taxon>
        <taxon>Pasteurellales</taxon>
        <taxon>Pasteurellaceae</taxon>
        <taxon>Glaesserella</taxon>
    </lineage>
</organism>
<accession>A0A084F0C6</accession>
<dbReference type="EMBL" id="CP071491">
    <property type="protein sequence ID" value="QSX16610.1"/>
    <property type="molecule type" value="Genomic_DNA"/>
</dbReference>
<dbReference type="EMBL" id="CP041334">
    <property type="protein sequence ID" value="QKY73473.1"/>
    <property type="molecule type" value="Genomic_DNA"/>
</dbReference>
<gene>
    <name evidence="3" type="ORF">FLK62_09695</name>
    <name evidence="4" type="ORF">J1G54_09705</name>
</gene>
<evidence type="ECO:0000313" key="6">
    <source>
        <dbReference type="Proteomes" id="UP000662736"/>
    </source>
</evidence>
<reference evidence="3 5" key="1">
    <citation type="submission" date="2019-06" db="EMBL/GenBank/DDBJ databases">
        <title>Complete genome sequence of Haemophilus parasuis HPS412.</title>
        <authorList>
            <person name="Yang S."/>
            <person name="Huang C."/>
        </authorList>
    </citation>
    <scope>NUCLEOTIDE SEQUENCE [LARGE SCALE GENOMIC DNA]</scope>
    <source>
        <strain evidence="3 5">HPS412</strain>
    </source>
</reference>
<dbReference type="RefSeq" id="WP_005714674.1">
    <property type="nucleotide sequence ID" value="NZ_CBCRUP010000027.1"/>
</dbReference>
<dbReference type="SUPFAM" id="SSF47598">
    <property type="entry name" value="Ribbon-helix-helix"/>
    <property type="match status" value="1"/>
</dbReference>
<reference evidence="4" key="2">
    <citation type="submission" date="2021-03" db="EMBL/GenBank/DDBJ databases">
        <title>Characterization of a novel Integrative Conjugative Element in Glaesserella parasuis.</title>
        <authorList>
            <person name="Hu G."/>
            <person name="Sun H."/>
        </authorList>
    </citation>
    <scope>NUCLEOTIDE SEQUENCE</scope>
    <source>
        <strain evidence="4">GHP1807</strain>
    </source>
</reference>
<evidence type="ECO:0000313" key="3">
    <source>
        <dbReference type="EMBL" id="QKY73473.1"/>
    </source>
</evidence>
<evidence type="ECO:0000313" key="4">
    <source>
        <dbReference type="EMBL" id="QSX16610.1"/>
    </source>
</evidence>
<proteinExistence type="inferred from homology"/>
<dbReference type="Gene3D" id="1.20.5.780">
    <property type="entry name" value="Single helix bin"/>
    <property type="match status" value="1"/>
</dbReference>
<name>A0A084F0C6_GLAPU</name>